<organism evidence="1 2">
    <name type="scientific">Streptomyces nigrescens</name>
    <dbReference type="NCBI Taxonomy" id="1920"/>
    <lineage>
        <taxon>Bacteria</taxon>
        <taxon>Bacillati</taxon>
        <taxon>Actinomycetota</taxon>
        <taxon>Actinomycetes</taxon>
        <taxon>Kitasatosporales</taxon>
        <taxon>Streptomycetaceae</taxon>
        <taxon>Streptomyces</taxon>
    </lineage>
</organism>
<dbReference type="AlphaFoldDB" id="A0A640T780"/>
<reference evidence="1 2" key="1">
    <citation type="submission" date="2019-12" db="EMBL/GenBank/DDBJ databases">
        <title>Whole genome shotgun sequence of Streptomyces libani subsp. libani NBRC 13452.</title>
        <authorList>
            <person name="Ichikawa N."/>
            <person name="Kimura A."/>
            <person name="Kitahashi Y."/>
            <person name="Komaki H."/>
            <person name="Tamura T."/>
        </authorList>
    </citation>
    <scope>NUCLEOTIDE SEQUENCE [LARGE SCALE GENOMIC DNA]</scope>
    <source>
        <strain evidence="1 2">NBRC 13452</strain>
    </source>
</reference>
<comment type="caution">
    <text evidence="1">The sequence shown here is derived from an EMBL/GenBank/DDBJ whole genome shotgun (WGS) entry which is preliminary data.</text>
</comment>
<dbReference type="EMBL" id="BLIP01000001">
    <property type="protein sequence ID" value="GFE19593.1"/>
    <property type="molecule type" value="Genomic_DNA"/>
</dbReference>
<sequence>MCGNHAWRLPQSKMDNRLTWLVADYFRAFTGLGTAPSNREHRAWLRPGERPVSLTPASQTGSCARSGQRVFAMATASASLGAG</sequence>
<proteinExistence type="predicted"/>
<evidence type="ECO:0000313" key="1">
    <source>
        <dbReference type="EMBL" id="GFE19593.1"/>
    </source>
</evidence>
<protein>
    <submittedName>
        <fullName evidence="1">Uncharacterized protein</fullName>
    </submittedName>
</protein>
<name>A0A640T780_STRNI</name>
<evidence type="ECO:0000313" key="2">
    <source>
        <dbReference type="Proteomes" id="UP000429552"/>
    </source>
</evidence>
<accession>A0A640T780</accession>
<gene>
    <name evidence="1" type="ORF">Sliba_00460</name>
</gene>
<dbReference type="Proteomes" id="UP000429552">
    <property type="component" value="Unassembled WGS sequence"/>
</dbReference>